<protein>
    <submittedName>
        <fullName evidence="1">Uncharacterized protein</fullName>
    </submittedName>
</protein>
<accession>A0AAE9C0P2</accession>
<proteinExistence type="predicted"/>
<name>A0AAE9C0P2_9CAUD</name>
<keyword evidence="2" id="KW-1185">Reference proteome</keyword>
<evidence type="ECO:0000313" key="2">
    <source>
        <dbReference type="Proteomes" id="UP000827977"/>
    </source>
</evidence>
<organism evidence="1 2">
    <name type="scientific">Escherichia phage ULINTec2</name>
    <dbReference type="NCBI Taxonomy" id="2876728"/>
    <lineage>
        <taxon>Viruses</taxon>
        <taxon>Duplodnaviria</taxon>
        <taxon>Heunggongvirae</taxon>
        <taxon>Uroviricota</taxon>
        <taxon>Caudoviricetes</taxon>
        <taxon>Sarkviridae</taxon>
        <taxon>Guernseyvirinae</taxon>
        <taxon>Kagunavirus</taxon>
        <taxon>Kagunavirus ULINTec2</taxon>
    </lineage>
</organism>
<sequence>MIKLEIKSKETKQTIASKEFNSKSEIGPWLKQYAHLRTVYILLTKESGVVTLLEPASNHDAGADDSEGGCR</sequence>
<dbReference type="Proteomes" id="UP000827977">
    <property type="component" value="Segment"/>
</dbReference>
<evidence type="ECO:0000313" key="1">
    <source>
        <dbReference type="EMBL" id="UCR81085.1"/>
    </source>
</evidence>
<reference evidence="1" key="1">
    <citation type="submission" date="2021-08" db="EMBL/GenBank/DDBJ databases">
        <title>In vitro characterization and in vivo efficacy assessment in Galleria mellonella larvae of newly isolated bacteriophages against Escherichia coli K1.</title>
        <authorList>
            <person name="Antoine C."/>
            <person name="Laforet F."/>
            <person name="Blasdel-Reuter B."/>
            <person name="Fall A."/>
            <person name="Duprez J.-N."/>
            <person name="Mainil J."/>
            <person name="Delcenserie V."/>
            <person name="Thiry D."/>
        </authorList>
    </citation>
    <scope>NUCLEOTIDE SEQUENCE</scope>
</reference>
<dbReference type="EMBL" id="MZ997838">
    <property type="protein sequence ID" value="UCR81085.1"/>
    <property type="molecule type" value="Genomic_DNA"/>
</dbReference>